<dbReference type="OrthoDB" id="436852at2759"/>
<dbReference type="PANTHER" id="PTHR46201">
    <property type="entry name" value="PHD FINGER PROTEIN MALE MEIOCYTE DEATH 1-RELATED"/>
    <property type="match status" value="1"/>
</dbReference>
<dbReference type="SMART" id="SM00249">
    <property type="entry name" value="PHD"/>
    <property type="match status" value="1"/>
</dbReference>
<keyword evidence="1" id="KW-0479">Metal-binding</keyword>
<dbReference type="InterPro" id="IPR013083">
    <property type="entry name" value="Znf_RING/FYVE/PHD"/>
</dbReference>
<evidence type="ECO:0000313" key="8">
    <source>
        <dbReference type="Proteomes" id="UP000237000"/>
    </source>
</evidence>
<accession>A0A2P5ECB4</accession>
<feature type="domain" description="Zinc finger PHD-type" evidence="6">
    <location>
        <begin position="626"/>
        <end position="672"/>
    </location>
</feature>
<sequence length="715" mass="80273">MSIPILEACKKRKRRPKLFGFHTFGDPGSPIHPTGPFRENIRVFLRECAETEDYNLEGMPIWCTLLVHESRSLVVPLYTIEEDVKTSPKPYCDHCRSTGWSNHFVTKRKYHFLIPMDDLWNKPLDDGVLDAHESHLLYGLIHSNGHGHLLCINGLEGGSKYLFGREIMDLWDRICTILQARKITVADVSKKRSMDLRLLHGVAYGHPWFGRWGYGFCHGSFGVRNYNYDRAIEILCSLELETIINDFNDTDQFQEIKQIIRLYRDLSETQLITLKDLLRFMLTAKSRAPAAQRKPIMAGSSTPAYSSFSVSKPFTRTALQSIKPQGKDTKPVKYKKFGTVVANMDSRWPPRRLEFAADVIVNALKEKKESHFGNGGMTRQDVRDAARLHIGDTGLLDYVLKSLNNVVVGNQIVRRAVNPSTRILEYTIHEVGDLATKVSESEREMLVNPIPKPISSTPSPSLVPGIDVYNDVVYLYKHVLLDYPASELVELATQTVLDTKHFVKEWPFRDDEDQILTFMCRFMPLSLGDGDASAIGDIVSVPLHATVGELKLAVESALRDTYCVTEQIVVTEIEGLEDVDDGEVLFGRVESGVEIRVRGSSSLGVESKGSEVVLRRQGGSDTWMVRCECGARDDDGERMVACDICEVWQHTRCSGIDDAEMVPPLFVCSACCASLLPPRAADHHEAAAFGAMEYCDDLLLMNPPPVDHYGLAIGY</sequence>
<name>A0A2P5ECB4_TREOI</name>
<evidence type="ECO:0000256" key="4">
    <source>
        <dbReference type="ARBA" id="ARBA00023015"/>
    </source>
</evidence>
<dbReference type="AlphaFoldDB" id="A0A2P5ECB4"/>
<dbReference type="GO" id="GO:0008270">
    <property type="term" value="F:zinc ion binding"/>
    <property type="evidence" value="ECO:0007669"/>
    <property type="project" value="UniProtKB-KW"/>
</dbReference>
<dbReference type="InterPro" id="IPR001965">
    <property type="entry name" value="Znf_PHD"/>
</dbReference>
<keyword evidence="2" id="KW-0863">Zinc-finger</keyword>
<dbReference type="PANTHER" id="PTHR46201:SF9">
    <property type="entry name" value="PHD FINGER PROTEIN MALE MEIOCYTE DEATH 1"/>
    <property type="match status" value="1"/>
</dbReference>
<reference evidence="8" key="1">
    <citation type="submission" date="2016-06" db="EMBL/GenBank/DDBJ databases">
        <title>Parallel loss of symbiosis genes in relatives of nitrogen-fixing non-legume Parasponia.</title>
        <authorList>
            <person name="Van Velzen R."/>
            <person name="Holmer R."/>
            <person name="Bu F."/>
            <person name="Rutten L."/>
            <person name="Van Zeijl A."/>
            <person name="Liu W."/>
            <person name="Santuari L."/>
            <person name="Cao Q."/>
            <person name="Sharma T."/>
            <person name="Shen D."/>
            <person name="Roswanjaya Y."/>
            <person name="Wardhani T."/>
            <person name="Kalhor M.S."/>
            <person name="Jansen J."/>
            <person name="Van den Hoogen J."/>
            <person name="Gungor B."/>
            <person name="Hartog M."/>
            <person name="Hontelez J."/>
            <person name="Verver J."/>
            <person name="Yang W.-C."/>
            <person name="Schijlen E."/>
            <person name="Repin R."/>
            <person name="Schilthuizen M."/>
            <person name="Schranz E."/>
            <person name="Heidstra R."/>
            <person name="Miyata K."/>
            <person name="Fedorova E."/>
            <person name="Kohlen W."/>
            <person name="Bisseling T."/>
            <person name="Smit S."/>
            <person name="Geurts R."/>
        </authorList>
    </citation>
    <scope>NUCLEOTIDE SEQUENCE [LARGE SCALE GENOMIC DNA]</scope>
    <source>
        <strain evidence="8">cv. RG33-2</strain>
    </source>
</reference>
<protein>
    <submittedName>
        <fullName evidence="7">Autoimmune regulator</fullName>
    </submittedName>
</protein>
<dbReference type="Pfam" id="PF00628">
    <property type="entry name" value="PHD"/>
    <property type="match status" value="1"/>
</dbReference>
<proteinExistence type="predicted"/>
<evidence type="ECO:0000256" key="5">
    <source>
        <dbReference type="ARBA" id="ARBA00023163"/>
    </source>
</evidence>
<dbReference type="SUPFAM" id="SSF57903">
    <property type="entry name" value="FYVE/PHD zinc finger"/>
    <property type="match status" value="1"/>
</dbReference>
<gene>
    <name evidence="7" type="ORF">TorRG33x02_210100</name>
</gene>
<dbReference type="PROSITE" id="PS01359">
    <property type="entry name" value="ZF_PHD_1"/>
    <property type="match status" value="1"/>
</dbReference>
<dbReference type="InterPro" id="IPR059080">
    <property type="entry name" value="WHD_PTC1"/>
</dbReference>
<dbReference type="Pfam" id="PF25565">
    <property type="entry name" value="Ubiquitin_At1g33420"/>
    <property type="match status" value="1"/>
</dbReference>
<evidence type="ECO:0000256" key="3">
    <source>
        <dbReference type="ARBA" id="ARBA00022833"/>
    </source>
</evidence>
<evidence type="ECO:0000259" key="6">
    <source>
        <dbReference type="SMART" id="SM00249"/>
    </source>
</evidence>
<dbReference type="STRING" id="63057.A0A2P5ECB4"/>
<keyword evidence="3" id="KW-0862">Zinc</keyword>
<organism evidence="7 8">
    <name type="scientific">Trema orientale</name>
    <name type="common">Charcoal tree</name>
    <name type="synonym">Celtis orientalis</name>
    <dbReference type="NCBI Taxonomy" id="63057"/>
    <lineage>
        <taxon>Eukaryota</taxon>
        <taxon>Viridiplantae</taxon>
        <taxon>Streptophyta</taxon>
        <taxon>Embryophyta</taxon>
        <taxon>Tracheophyta</taxon>
        <taxon>Spermatophyta</taxon>
        <taxon>Magnoliopsida</taxon>
        <taxon>eudicotyledons</taxon>
        <taxon>Gunneridae</taxon>
        <taxon>Pentapetalae</taxon>
        <taxon>rosids</taxon>
        <taxon>fabids</taxon>
        <taxon>Rosales</taxon>
        <taxon>Cannabaceae</taxon>
        <taxon>Trema</taxon>
    </lineage>
</organism>
<dbReference type="InterPro" id="IPR019787">
    <property type="entry name" value="Znf_PHD-finger"/>
</dbReference>
<evidence type="ECO:0000256" key="2">
    <source>
        <dbReference type="ARBA" id="ARBA00022771"/>
    </source>
</evidence>
<keyword evidence="4" id="KW-0805">Transcription regulation</keyword>
<dbReference type="InterPro" id="IPR019786">
    <property type="entry name" value="Zinc_finger_PHD-type_CS"/>
</dbReference>
<evidence type="ECO:0000256" key="1">
    <source>
        <dbReference type="ARBA" id="ARBA00022723"/>
    </source>
</evidence>
<dbReference type="FunCoup" id="A0A2P5ECB4">
    <property type="interactions" value="13"/>
</dbReference>
<comment type="caution">
    <text evidence="7">The sequence shown here is derived from an EMBL/GenBank/DDBJ whole genome shotgun (WGS) entry which is preliminary data.</text>
</comment>
<dbReference type="CDD" id="cd15556">
    <property type="entry name" value="PHD_MMD1_like"/>
    <property type="match status" value="1"/>
</dbReference>
<dbReference type="EMBL" id="JXTC01000182">
    <property type="protein sequence ID" value="PON83176.1"/>
    <property type="molecule type" value="Genomic_DNA"/>
</dbReference>
<evidence type="ECO:0000313" key="7">
    <source>
        <dbReference type="EMBL" id="PON83176.1"/>
    </source>
</evidence>
<dbReference type="InterPro" id="IPR058054">
    <property type="entry name" value="Znf_MS1-like"/>
</dbReference>
<keyword evidence="8" id="KW-1185">Reference proteome</keyword>
<dbReference type="Pfam" id="PF25874">
    <property type="entry name" value="WHD_plant_repro"/>
    <property type="match status" value="1"/>
</dbReference>
<keyword evidence="5" id="KW-0804">Transcription</keyword>
<dbReference type="Proteomes" id="UP000237000">
    <property type="component" value="Unassembled WGS sequence"/>
</dbReference>
<dbReference type="InterPro" id="IPR011011">
    <property type="entry name" value="Znf_FYVE_PHD"/>
</dbReference>
<dbReference type="InterPro" id="IPR057765">
    <property type="entry name" value="MS1-like_ubiquitin"/>
</dbReference>
<dbReference type="Gene3D" id="3.30.40.10">
    <property type="entry name" value="Zinc/RING finger domain, C3HC4 (zinc finger)"/>
    <property type="match status" value="1"/>
</dbReference>
<dbReference type="InParanoid" id="A0A2P5ECB4"/>